<dbReference type="InterPro" id="IPR009403">
    <property type="entry name" value="UPF0637"/>
</dbReference>
<protein>
    <recommendedName>
        <fullName evidence="1">UPF0637 protein LES8486_01035</fullName>
    </recommendedName>
</protein>
<dbReference type="AlphaFoldDB" id="A0A2N9K9R2"/>
<evidence type="ECO:0000313" key="2">
    <source>
        <dbReference type="EMBL" id="SPD92035.1"/>
    </source>
</evidence>
<dbReference type="GeneID" id="99673623"/>
<keyword evidence="5" id="KW-1185">Reference proteome</keyword>
<name>A0A2N9K9R2_9LACO</name>
<dbReference type="KEGG" id="lsu:A6B45_02400"/>
<evidence type="ECO:0000313" key="5">
    <source>
        <dbReference type="Proteomes" id="UP000239237"/>
    </source>
</evidence>
<evidence type="ECO:0000313" key="4">
    <source>
        <dbReference type="Proteomes" id="UP000237923"/>
    </source>
</evidence>
<dbReference type="EMBL" id="OKQU01000001">
    <property type="protein sequence ID" value="SPE07314.1"/>
    <property type="molecule type" value="Genomic_DNA"/>
</dbReference>
<dbReference type="SUPFAM" id="SSF142913">
    <property type="entry name" value="YktB/PF0168-like"/>
    <property type="match status" value="1"/>
</dbReference>
<dbReference type="Proteomes" id="UP000239237">
    <property type="component" value="Unassembled WGS sequence"/>
</dbReference>
<dbReference type="HAMAP" id="MF_01851">
    <property type="entry name" value="UPF0637"/>
    <property type="match status" value="1"/>
</dbReference>
<dbReference type="Gene3D" id="3.30.930.20">
    <property type="entry name" value="Protein of unknown function DUF1054"/>
    <property type="match status" value="1"/>
</dbReference>
<dbReference type="Proteomes" id="UP000237923">
    <property type="component" value="Unassembled WGS sequence"/>
</dbReference>
<reference evidence="3 4" key="1">
    <citation type="submission" date="2018-02" db="EMBL/GenBank/DDBJ databases">
        <authorList>
            <person name="Cohen D.B."/>
            <person name="Kent A.D."/>
        </authorList>
    </citation>
    <scope>NUCLEOTIDE SEQUENCE [LARGE SCALE GENOMIC DNA]</scope>
    <source>
        <strain evidence="3 4">CECT 9216</strain>
    </source>
</reference>
<evidence type="ECO:0000313" key="3">
    <source>
        <dbReference type="EMBL" id="SPE07314.1"/>
    </source>
</evidence>
<organism evidence="3 4">
    <name type="scientific">Leuconostoc suionicum</name>
    <dbReference type="NCBI Taxonomy" id="1511761"/>
    <lineage>
        <taxon>Bacteria</taxon>
        <taxon>Bacillati</taxon>
        <taxon>Bacillota</taxon>
        <taxon>Bacilli</taxon>
        <taxon>Lactobacillales</taxon>
        <taxon>Lactobacillaceae</taxon>
        <taxon>Leuconostoc</taxon>
    </lineage>
</organism>
<dbReference type="InterPro" id="IPR053707">
    <property type="entry name" value="UPF0637_domain_sf"/>
</dbReference>
<gene>
    <name evidence="2" type="ORF">LES8486_01035</name>
    <name evidence="3" type="ORF">LES9216_01182</name>
</gene>
<comment type="similarity">
    <text evidence="1">Belongs to the UPF0637 family.</text>
</comment>
<dbReference type="RefSeq" id="WP_072613183.1">
    <property type="nucleotide sequence ID" value="NZ_AP017935.1"/>
</dbReference>
<proteinExistence type="inferred from homology"/>
<evidence type="ECO:0000256" key="1">
    <source>
        <dbReference type="HAMAP-Rule" id="MF_01851"/>
    </source>
</evidence>
<dbReference type="EMBL" id="OKQR01000001">
    <property type="protein sequence ID" value="SPD92035.1"/>
    <property type="molecule type" value="Genomic_DNA"/>
</dbReference>
<accession>A0A2N9K9R2</accession>
<dbReference type="Pfam" id="PF06335">
    <property type="entry name" value="DUF1054"/>
    <property type="match status" value="1"/>
</dbReference>
<reference evidence="2 5" key="2">
    <citation type="submission" date="2018-02" db="EMBL/GenBank/DDBJ databases">
        <authorList>
            <person name="Rodrigo-Torres L."/>
            <person name="Arahal R. D."/>
            <person name="Lucena T."/>
        </authorList>
    </citation>
    <scope>NUCLEOTIDE SEQUENCE [LARGE SCALE GENOMIC DNA]</scope>
    <source>
        <strain evidence="2 5">CECT 8486</strain>
    </source>
</reference>
<sequence>MFRNSDFDIFEDKTLNGRMEKIKTIIDPKFEEFASIALPILNTDGQKWYAHVAKHLRRTTYAPDNTWVAFAPNKRGYKMLPHFELGIWEDNVYFYLAVEENMKPAQTDVITQKLREVSPLVSELPDSYRLSQDHMVNKTYSLLQYDDSVERYRSVKHSEVLIGVEIKRGDQLLDSDGIETALVLALKNLLPIYEKIK</sequence>